<dbReference type="GO" id="GO:0043565">
    <property type="term" value="F:sequence-specific DNA binding"/>
    <property type="evidence" value="ECO:0007669"/>
    <property type="project" value="TreeGrafter"/>
</dbReference>
<evidence type="ECO:0000256" key="7">
    <source>
        <dbReference type="ARBA" id="ARBA00023163"/>
    </source>
</evidence>
<keyword evidence="8" id="KW-0539">Nucleus</keyword>
<evidence type="ECO:0000259" key="10">
    <source>
        <dbReference type="Pfam" id="PF16019"/>
    </source>
</evidence>
<dbReference type="EMBL" id="JAUPFM010000018">
    <property type="protein sequence ID" value="KAK2821986.1"/>
    <property type="molecule type" value="Genomic_DNA"/>
</dbReference>
<dbReference type="InterPro" id="IPR023260">
    <property type="entry name" value="Cys/Ser-rich_nuc_prot"/>
</dbReference>
<feature type="region of interest" description="Disordered" evidence="9">
    <location>
        <begin position="25"/>
        <end position="85"/>
    </location>
</feature>
<comment type="caution">
    <text evidence="11">The sequence shown here is derived from an EMBL/GenBank/DDBJ whole genome shotgun (WGS) entry which is preliminary data.</text>
</comment>
<protein>
    <recommendedName>
        <fullName evidence="10">Cysteine/serine-rich nuclear protein N-terminal domain-containing protein</fullName>
    </recommendedName>
</protein>
<evidence type="ECO:0000313" key="12">
    <source>
        <dbReference type="Proteomes" id="UP001187415"/>
    </source>
</evidence>
<reference evidence="11" key="1">
    <citation type="submission" date="2023-07" db="EMBL/GenBank/DDBJ databases">
        <title>Chromosome-level Genome Assembly of Striped Snakehead (Channa striata).</title>
        <authorList>
            <person name="Liu H."/>
        </authorList>
    </citation>
    <scope>NUCLEOTIDE SEQUENCE</scope>
    <source>
        <strain evidence="11">Gz</strain>
        <tissue evidence="11">Muscle</tissue>
    </source>
</reference>
<accession>A0AA88J4G3</accession>
<dbReference type="GO" id="GO:0000981">
    <property type="term" value="F:DNA-binding transcription factor activity, RNA polymerase II-specific"/>
    <property type="evidence" value="ECO:0007669"/>
    <property type="project" value="TreeGrafter"/>
</dbReference>
<feature type="compositionally biased region" description="Low complexity" evidence="9">
    <location>
        <begin position="30"/>
        <end position="43"/>
    </location>
</feature>
<evidence type="ECO:0000256" key="8">
    <source>
        <dbReference type="ARBA" id="ARBA00023242"/>
    </source>
</evidence>
<evidence type="ECO:0000256" key="9">
    <source>
        <dbReference type="SAM" id="MobiDB-lite"/>
    </source>
</evidence>
<evidence type="ECO:0000313" key="11">
    <source>
        <dbReference type="EMBL" id="KAK2821986.1"/>
    </source>
</evidence>
<keyword evidence="3" id="KW-0053">Apoptosis</keyword>
<evidence type="ECO:0000256" key="6">
    <source>
        <dbReference type="ARBA" id="ARBA00023159"/>
    </source>
</evidence>
<keyword evidence="6" id="KW-0010">Activator</keyword>
<dbReference type="GO" id="GO:0005634">
    <property type="term" value="C:nucleus"/>
    <property type="evidence" value="ECO:0007669"/>
    <property type="project" value="UniProtKB-SubCell"/>
</dbReference>
<evidence type="ECO:0000256" key="4">
    <source>
        <dbReference type="ARBA" id="ARBA00023015"/>
    </source>
</evidence>
<evidence type="ECO:0000256" key="1">
    <source>
        <dbReference type="ARBA" id="ARBA00004123"/>
    </source>
</evidence>
<name>A0AA88J4G3_CHASR</name>
<feature type="compositionally biased region" description="Low complexity" evidence="9">
    <location>
        <begin position="369"/>
        <end position="385"/>
    </location>
</feature>
<evidence type="ECO:0000256" key="2">
    <source>
        <dbReference type="ARBA" id="ARBA00008548"/>
    </source>
</evidence>
<evidence type="ECO:0000256" key="5">
    <source>
        <dbReference type="ARBA" id="ARBA00023125"/>
    </source>
</evidence>
<keyword evidence="7" id="KW-0804">Transcription</keyword>
<dbReference type="PANTHER" id="PTHR13580">
    <property type="entry name" value="TGF-BETA INDUCED APOPTOSIS PROTEIN"/>
    <property type="match status" value="1"/>
</dbReference>
<dbReference type="PRINTS" id="PR02031">
    <property type="entry name" value="CYSSERRICHNP"/>
</dbReference>
<keyword evidence="4" id="KW-0805">Transcription regulation</keyword>
<comment type="similarity">
    <text evidence="2">Belongs to the AXUD1 family.</text>
</comment>
<dbReference type="GO" id="GO:0006915">
    <property type="term" value="P:apoptotic process"/>
    <property type="evidence" value="ECO:0007669"/>
    <property type="project" value="UniProtKB-KW"/>
</dbReference>
<gene>
    <name evidence="11" type="ORF">Q5P01_022051</name>
</gene>
<dbReference type="PANTHER" id="PTHR13580:SF10">
    <property type="entry name" value="CYSTEINE_SERINE-RICH NUCLEAR PROTEIN 1"/>
    <property type="match status" value="1"/>
</dbReference>
<feature type="domain" description="Cysteine/serine-rich nuclear protein N-terminal" evidence="10">
    <location>
        <begin position="84"/>
        <end position="296"/>
    </location>
</feature>
<evidence type="ECO:0000256" key="3">
    <source>
        <dbReference type="ARBA" id="ARBA00022703"/>
    </source>
</evidence>
<dbReference type="Pfam" id="PF16019">
    <property type="entry name" value="CSRNP_N"/>
    <property type="match status" value="1"/>
</dbReference>
<sequence length="576" mass="64151">MRKSINPYSQTMRAIYKRKFAEVGDDPCYSSSPPSSLSSPASSEWESDGESSPSDQNFTPQSPSSPSSSPIQSILKRPKLNGPKSNVRFDQVTVFSFSRCQGFTSVPSRGGATLGMVQRHNGFQRYTVAEHALDQQRRRRMRLQERRRAERFKALKNKISATDQREADRLTLDEDTDIHVSDAEVEDGGVLKPYSSKQRQALLQAAGVKCIDREEKKQLHALRLSREACGCDCQGFCEPETCACSLAGIKCQMDRFGFPCGCTKDGCANTQGRIEFDSRRVRTHYIHTIMRLGLEKQLQDKALSQEDQTGLPEDLVEFEDQSETHEVQNAQDKSCPFGFTLEEDCPSLTMPVSSSFHFIPERLGVEENSCSSDMTESSYSSSDSDTGGCLSGSQNLTEVGRGLSNSLSICENHNYCTCKNLRQTGEPLTQYSATHKLTTENMGPLTANTFTDSMSRTSLKDCLDENANQARDFFDNDSLEGFPTTPSPTVDYSTGSYMDLSLSSDSDLEFFDSDYPSGPLHSSFKGHKHPDRFPHLQLFSSVSFPQYESSTHLLESLIGLNEPNPDVYSVTDNQFL</sequence>
<feature type="region of interest" description="Disordered" evidence="9">
    <location>
        <begin position="369"/>
        <end position="389"/>
    </location>
</feature>
<dbReference type="AlphaFoldDB" id="A0AA88J4G3"/>
<dbReference type="Proteomes" id="UP001187415">
    <property type="component" value="Unassembled WGS sequence"/>
</dbReference>
<feature type="compositionally biased region" description="Polar residues" evidence="9">
    <location>
        <begin position="50"/>
        <end position="59"/>
    </location>
</feature>
<feature type="compositionally biased region" description="Low complexity" evidence="9">
    <location>
        <begin position="60"/>
        <end position="74"/>
    </location>
</feature>
<dbReference type="InterPro" id="IPR031972">
    <property type="entry name" value="CSRNP_N"/>
</dbReference>
<organism evidence="11 12">
    <name type="scientific">Channa striata</name>
    <name type="common">Snakehead murrel</name>
    <name type="synonym">Ophicephalus striatus</name>
    <dbReference type="NCBI Taxonomy" id="64152"/>
    <lineage>
        <taxon>Eukaryota</taxon>
        <taxon>Metazoa</taxon>
        <taxon>Chordata</taxon>
        <taxon>Craniata</taxon>
        <taxon>Vertebrata</taxon>
        <taxon>Euteleostomi</taxon>
        <taxon>Actinopterygii</taxon>
        <taxon>Neopterygii</taxon>
        <taxon>Teleostei</taxon>
        <taxon>Neoteleostei</taxon>
        <taxon>Acanthomorphata</taxon>
        <taxon>Anabantaria</taxon>
        <taxon>Anabantiformes</taxon>
        <taxon>Channoidei</taxon>
        <taxon>Channidae</taxon>
        <taxon>Channa</taxon>
    </lineage>
</organism>
<proteinExistence type="inferred from homology"/>
<keyword evidence="5" id="KW-0238">DNA-binding</keyword>
<comment type="subcellular location">
    <subcellularLocation>
        <location evidence="1">Nucleus</location>
    </subcellularLocation>
</comment>
<keyword evidence="12" id="KW-1185">Reference proteome</keyword>